<dbReference type="Proteomes" id="UP000309618">
    <property type="component" value="Unassembled WGS sequence"/>
</dbReference>
<accession>A0A4S5CGY3</accession>
<organism evidence="1 2">
    <name type="scientific">Aeromonas veronii</name>
    <dbReference type="NCBI Taxonomy" id="654"/>
    <lineage>
        <taxon>Bacteria</taxon>
        <taxon>Pseudomonadati</taxon>
        <taxon>Pseudomonadota</taxon>
        <taxon>Gammaproteobacteria</taxon>
        <taxon>Aeromonadales</taxon>
        <taxon>Aeromonadaceae</taxon>
        <taxon>Aeromonas</taxon>
    </lineage>
</organism>
<proteinExistence type="predicted"/>
<protein>
    <submittedName>
        <fullName evidence="1">Uncharacterized protein</fullName>
    </submittedName>
</protein>
<comment type="caution">
    <text evidence="1">The sequence shown here is derived from an EMBL/GenBank/DDBJ whole genome shotgun (WGS) entry which is preliminary data.</text>
</comment>
<dbReference type="RefSeq" id="WP_136501752.1">
    <property type="nucleotide sequence ID" value="NZ_SSUX01000008.1"/>
</dbReference>
<name>A0A4S5CGY3_AERVE</name>
<dbReference type="AlphaFoldDB" id="A0A4S5CGY3"/>
<evidence type="ECO:0000313" key="2">
    <source>
        <dbReference type="Proteomes" id="UP000309618"/>
    </source>
</evidence>
<evidence type="ECO:0000313" key="1">
    <source>
        <dbReference type="EMBL" id="THJ44930.1"/>
    </source>
</evidence>
<reference evidence="1 2" key="1">
    <citation type="submission" date="2019-04" db="EMBL/GenBank/DDBJ databases">
        <title>Comparative genomics of Aeromonas veronii strains pathogenic to fish.</title>
        <authorList>
            <person name="Cascarano M.C."/>
            <person name="Smyrli M."/>
            <person name="Katharios P."/>
        </authorList>
    </citation>
    <scope>NUCLEOTIDE SEQUENCE [LARGE SCALE GENOMIC DNA]</scope>
    <source>
        <strain evidence="1 2">XU1</strain>
    </source>
</reference>
<dbReference type="EMBL" id="SSUX01000008">
    <property type="protein sequence ID" value="THJ44930.1"/>
    <property type="molecule type" value="Genomic_DNA"/>
</dbReference>
<gene>
    <name evidence="1" type="ORF">E8Q35_12120</name>
</gene>
<sequence>MNESKPKQQAADLISECIAELGQLINDMAATDTVADAEAKLCVAINNLHQARFSLPGMTYAQATEILNKNLEELQSMNGNKMPDIDRIIPLVSESSQVMTFMQSRIDNVSNYLAEKD</sequence>